<reference evidence="4 5" key="1">
    <citation type="submission" date="2017-06" db="EMBL/GenBank/DDBJ databases">
        <authorList>
            <person name="Kim H.J."/>
            <person name="Triplett B.A."/>
        </authorList>
    </citation>
    <scope>NUCLEOTIDE SEQUENCE [LARGE SCALE GENOMIC DNA]</scope>
    <source>
        <strain evidence="4 5">DSM 14713</strain>
    </source>
</reference>
<keyword evidence="5" id="KW-1185">Reference proteome</keyword>
<feature type="domain" description="DUF1521" evidence="3">
    <location>
        <begin position="142"/>
        <end position="209"/>
    </location>
</feature>
<dbReference type="Pfam" id="PF07481">
    <property type="entry name" value="DUF1521"/>
    <property type="match status" value="1"/>
</dbReference>
<name>A0A250IJ36_9BACT</name>
<evidence type="ECO:0000256" key="1">
    <source>
        <dbReference type="SAM" id="Coils"/>
    </source>
</evidence>
<feature type="region of interest" description="Disordered" evidence="2">
    <location>
        <begin position="50"/>
        <end position="74"/>
    </location>
</feature>
<dbReference type="InterPro" id="IPR011086">
    <property type="entry name" value="DUF1521"/>
</dbReference>
<dbReference type="KEGG" id="mbd:MEBOL_005308"/>
<feature type="coiled-coil region" evidence="1">
    <location>
        <begin position="13"/>
        <end position="47"/>
    </location>
</feature>
<feature type="region of interest" description="Disordered" evidence="2">
    <location>
        <begin position="88"/>
        <end position="115"/>
    </location>
</feature>
<evidence type="ECO:0000256" key="2">
    <source>
        <dbReference type="SAM" id="MobiDB-lite"/>
    </source>
</evidence>
<gene>
    <name evidence="4" type="ORF">MEBOL_005308</name>
</gene>
<dbReference type="Proteomes" id="UP000217289">
    <property type="component" value="Chromosome"/>
</dbReference>
<keyword evidence="1" id="KW-0175">Coiled coil</keyword>
<dbReference type="AlphaFoldDB" id="A0A250IJ36"/>
<dbReference type="EMBL" id="CP022163">
    <property type="protein sequence ID" value="ATB31839.1"/>
    <property type="molecule type" value="Genomic_DNA"/>
</dbReference>
<organism evidence="4 5">
    <name type="scientific">Melittangium boletus DSM 14713</name>
    <dbReference type="NCBI Taxonomy" id="1294270"/>
    <lineage>
        <taxon>Bacteria</taxon>
        <taxon>Pseudomonadati</taxon>
        <taxon>Myxococcota</taxon>
        <taxon>Myxococcia</taxon>
        <taxon>Myxococcales</taxon>
        <taxon>Cystobacterineae</taxon>
        <taxon>Archangiaceae</taxon>
        <taxon>Melittangium</taxon>
    </lineage>
</organism>
<evidence type="ECO:0000313" key="5">
    <source>
        <dbReference type="Proteomes" id="UP000217289"/>
    </source>
</evidence>
<evidence type="ECO:0000313" key="4">
    <source>
        <dbReference type="EMBL" id="ATB31839.1"/>
    </source>
</evidence>
<feature type="compositionally biased region" description="Polar residues" evidence="2">
    <location>
        <begin position="95"/>
        <end position="104"/>
    </location>
</feature>
<feature type="compositionally biased region" description="Low complexity" evidence="2">
    <location>
        <begin position="50"/>
        <end position="69"/>
    </location>
</feature>
<dbReference type="RefSeq" id="WP_245918880.1">
    <property type="nucleotide sequence ID" value="NZ_CP022163.1"/>
</dbReference>
<evidence type="ECO:0000259" key="3">
    <source>
        <dbReference type="Pfam" id="PF07481"/>
    </source>
</evidence>
<accession>A0A250IJ36</accession>
<protein>
    <recommendedName>
        <fullName evidence="3">DUF1521 domain-containing protein</fullName>
    </recommendedName>
</protein>
<sequence>MEINSANRGTSTLAATQNTMLSMTDQLQKAQDLLKDLTAQVATATKGTTATNTATGTTATNAATGTTANQSLDEMYPPRSIKGIFDALVGGGPATPSTPSTGDSSHPGGSLQTGKDGIITTPGGYQIQALSQFEWKVTGPDGKSTRVWGDPHVDEGDGGKWDFKRDSTFVLGDGTRINCSTTDYGNGMTVTKGLEIISGNDRVQITDIDKGKGKTGAVTQDGYAHANSFGGKDVFVMGKETDDWSFTGKEIVGSNNGGESFKLGKELAAGTTQNQGKANSSFFDKLTNLFGQLSKIFESLTKFTKQLEQNNPFEPNRPAQGRGCWVQNRQNQLRTNFEAIGRMMDKFASIQDLNRSVNQQRFRTF</sequence>
<proteinExistence type="predicted"/>